<evidence type="ECO:0000313" key="8">
    <source>
        <dbReference type="EMBL" id="NMG82941.1"/>
    </source>
</evidence>
<evidence type="ECO:0000256" key="3">
    <source>
        <dbReference type="ARBA" id="ARBA00023167"/>
    </source>
</evidence>
<dbReference type="Gene3D" id="3.10.580.10">
    <property type="entry name" value="CBS-domain"/>
    <property type="match status" value="1"/>
</dbReference>
<reference evidence="8" key="1">
    <citation type="journal article" date="2020" name="MBio">
        <title>'Candidatus Ethanoperedens,' a Thermophilic Genus of Archaea Mediating the Anaerobic Oxidation of Ethane.</title>
        <authorList>
            <person name="Hahn C.J."/>
            <person name="Laso-Perez R."/>
            <person name="Vulcano F."/>
            <person name="Vaziourakis K.M."/>
            <person name="Stokke R."/>
            <person name="Steen I.H."/>
            <person name="Teske A."/>
            <person name="Boetius A."/>
            <person name="Liebeke M."/>
            <person name="Amann R."/>
            <person name="Knittel K."/>
            <person name="Wegener G."/>
        </authorList>
    </citation>
    <scope>NUCLEOTIDE SEQUENCE</scope>
    <source>
        <strain evidence="8">GoM-Arc1-LC-WB58</strain>
    </source>
</reference>
<feature type="binding site" evidence="5">
    <location>
        <position position="177"/>
    </location>
    <ligand>
        <name>Zn(2+)</name>
        <dbReference type="ChEBI" id="CHEBI:29105"/>
    </ligand>
</feature>
<proteinExistence type="predicted"/>
<feature type="binding site" evidence="5">
    <location>
        <position position="177"/>
    </location>
    <ligand>
        <name>Fe cation</name>
        <dbReference type="ChEBI" id="CHEBI:24875"/>
    </ligand>
</feature>
<feature type="domain" description="CBS" evidence="6">
    <location>
        <begin position="27"/>
        <end position="84"/>
    </location>
</feature>
<evidence type="ECO:0000256" key="4">
    <source>
        <dbReference type="PROSITE-ProRule" id="PRU00703"/>
    </source>
</evidence>
<dbReference type="PROSITE" id="PS51901">
    <property type="entry name" value="ACP_MB"/>
    <property type="match status" value="1"/>
</dbReference>
<dbReference type="EMBL" id="WNEG01000034">
    <property type="protein sequence ID" value="NMG82941.1"/>
    <property type="molecule type" value="Genomic_DNA"/>
</dbReference>
<protein>
    <submittedName>
        <fullName evidence="8">CBS domain-containing protein</fullName>
    </submittedName>
</protein>
<evidence type="ECO:0000313" key="9">
    <source>
        <dbReference type="Proteomes" id="UP000606580"/>
    </source>
</evidence>
<keyword evidence="3" id="KW-0486">Methionine biosynthesis</keyword>
<keyword evidence="5" id="KW-0862">Zinc</keyword>
<name>A0A848D9P6_9EURY</name>
<dbReference type="InterPro" id="IPR044065">
    <property type="entry name" value="ACP_MB"/>
</dbReference>
<feature type="binding site" evidence="5">
    <location>
        <position position="174"/>
    </location>
    <ligand>
        <name>Fe cation</name>
        <dbReference type="ChEBI" id="CHEBI:24875"/>
    </ligand>
</feature>
<dbReference type="GO" id="GO:0046872">
    <property type="term" value="F:metal ion binding"/>
    <property type="evidence" value="ECO:0007669"/>
    <property type="project" value="UniProtKB-KW"/>
</dbReference>
<evidence type="ECO:0000256" key="5">
    <source>
        <dbReference type="PROSITE-ProRule" id="PRU01249"/>
    </source>
</evidence>
<comment type="caution">
    <text evidence="8">The sequence shown here is derived from an EMBL/GenBank/DDBJ whole genome shotgun (WGS) entry which is preliminary data.</text>
</comment>
<evidence type="ECO:0000259" key="7">
    <source>
        <dbReference type="PROSITE" id="PS51901"/>
    </source>
</evidence>
<dbReference type="SUPFAM" id="SSF54631">
    <property type="entry name" value="CBS-domain pair"/>
    <property type="match status" value="1"/>
</dbReference>
<feature type="binding site" evidence="5">
    <location>
        <position position="196"/>
    </location>
    <ligand>
        <name>Zn(2+)</name>
        <dbReference type="ChEBI" id="CHEBI:29105"/>
    </ligand>
</feature>
<evidence type="ECO:0000256" key="1">
    <source>
        <dbReference type="ARBA" id="ARBA00022605"/>
    </source>
</evidence>
<feature type="domain" description="CBS" evidence="6">
    <location>
        <begin position="92"/>
        <end position="147"/>
    </location>
</feature>
<dbReference type="AlphaFoldDB" id="A0A848D9P6"/>
<feature type="binding site" evidence="5">
    <location>
        <position position="196"/>
    </location>
    <ligand>
        <name>Fe cation</name>
        <dbReference type="ChEBI" id="CHEBI:24875"/>
    </ligand>
</feature>
<feature type="binding site" evidence="5">
    <location>
        <position position="193"/>
    </location>
    <ligand>
        <name>Fe cation</name>
        <dbReference type="ChEBI" id="CHEBI:24875"/>
    </ligand>
</feature>
<keyword evidence="1" id="KW-0028">Amino-acid biosynthesis</keyword>
<gene>
    <name evidence="8" type="ORF">GIS02_01890</name>
</gene>
<accession>A0A848D9P6</accession>
<dbReference type="Pfam" id="PF00571">
    <property type="entry name" value="CBS"/>
    <property type="match status" value="2"/>
</dbReference>
<dbReference type="PANTHER" id="PTHR43080">
    <property type="entry name" value="CBS DOMAIN-CONTAINING PROTEIN CBSX3, MITOCHONDRIAL"/>
    <property type="match status" value="1"/>
</dbReference>
<keyword evidence="5" id="KW-0408">Iron</keyword>
<dbReference type="InterPro" id="IPR000644">
    <property type="entry name" value="CBS_dom"/>
</dbReference>
<organism evidence="8 9">
    <name type="scientific">Candidatus Ethanoperedens thermophilum</name>
    <dbReference type="NCBI Taxonomy" id="2766897"/>
    <lineage>
        <taxon>Archaea</taxon>
        <taxon>Methanobacteriati</taxon>
        <taxon>Methanobacteriota</taxon>
        <taxon>Stenosarchaea group</taxon>
        <taxon>Methanomicrobia</taxon>
        <taxon>Methanosarcinales</taxon>
        <taxon>Methanosarcinales incertae sedis</taxon>
        <taxon>GOM Arc I cluster</taxon>
        <taxon>Candidatus Ethanoperedens</taxon>
    </lineage>
</organism>
<feature type="domain" description="ACP-type MB" evidence="7">
    <location>
        <begin position="169"/>
        <end position="200"/>
    </location>
</feature>
<dbReference type="PANTHER" id="PTHR43080:SF2">
    <property type="entry name" value="CBS DOMAIN-CONTAINING PROTEIN"/>
    <property type="match status" value="1"/>
</dbReference>
<dbReference type="SMART" id="SM00116">
    <property type="entry name" value="CBS"/>
    <property type="match status" value="2"/>
</dbReference>
<dbReference type="InterPro" id="IPR046342">
    <property type="entry name" value="CBS_dom_sf"/>
</dbReference>
<dbReference type="PROSITE" id="PS51371">
    <property type="entry name" value="CBS"/>
    <property type="match status" value="2"/>
</dbReference>
<feature type="binding site" evidence="5">
    <location>
        <position position="174"/>
    </location>
    <ligand>
        <name>Zn(2+)</name>
        <dbReference type="ChEBI" id="CHEBI:29105"/>
    </ligand>
</feature>
<dbReference type="InterPro" id="IPR051257">
    <property type="entry name" value="Diverse_CBS-Domain"/>
</dbReference>
<feature type="binding site" evidence="5">
    <location>
        <position position="193"/>
    </location>
    <ligand>
        <name>Zn(2+)</name>
        <dbReference type="ChEBI" id="CHEBI:29105"/>
    </ligand>
</feature>
<keyword evidence="5" id="KW-0479">Metal-binding</keyword>
<dbReference type="Proteomes" id="UP000606580">
    <property type="component" value="Unassembled WGS sequence"/>
</dbReference>
<evidence type="ECO:0000256" key="2">
    <source>
        <dbReference type="ARBA" id="ARBA00023122"/>
    </source>
</evidence>
<keyword evidence="2 4" id="KW-0129">CBS domain</keyword>
<dbReference type="GO" id="GO:0009086">
    <property type="term" value="P:methionine biosynthetic process"/>
    <property type="evidence" value="ECO:0007669"/>
    <property type="project" value="UniProtKB-KW"/>
</dbReference>
<sequence length="200" mass="22275">MIYYSLSTNGDVGEVFVETEVPVKEIMTKDVVTVELRTSCVDAAKKMSEHGIGGIIIVDNSRPVGIVTEQDIVRKVVSKDLRPSSVLTKDVMTRRLITIHSEQFVNEASHKMFKMRIHRLPVVDEGNLVGIITDTDLLVVSTQMGEIFSELIQMNAEHFPPESVGTETLTQGICEECGRLSERLVLANGRYLCEFCAETE</sequence>
<evidence type="ECO:0000259" key="6">
    <source>
        <dbReference type="PROSITE" id="PS51371"/>
    </source>
</evidence>